<dbReference type="PANTHER" id="PTHR14187:SF5">
    <property type="entry name" value="HEAT SHOCK 70 KDA PROTEIN 12A"/>
    <property type="match status" value="1"/>
</dbReference>
<gene>
    <name evidence="1" type="ORF">ACJMK2_030894</name>
</gene>
<evidence type="ECO:0000313" key="1">
    <source>
        <dbReference type="EMBL" id="KAL3878557.1"/>
    </source>
</evidence>
<keyword evidence="2" id="KW-1185">Reference proteome</keyword>
<comment type="caution">
    <text evidence="1">The sequence shown here is derived from an EMBL/GenBank/DDBJ whole genome shotgun (WGS) entry which is preliminary data.</text>
</comment>
<organism evidence="1 2">
    <name type="scientific">Sinanodonta woodiana</name>
    <name type="common">Chinese pond mussel</name>
    <name type="synonym">Anodonta woodiana</name>
    <dbReference type="NCBI Taxonomy" id="1069815"/>
    <lineage>
        <taxon>Eukaryota</taxon>
        <taxon>Metazoa</taxon>
        <taxon>Spiralia</taxon>
        <taxon>Lophotrochozoa</taxon>
        <taxon>Mollusca</taxon>
        <taxon>Bivalvia</taxon>
        <taxon>Autobranchia</taxon>
        <taxon>Heteroconchia</taxon>
        <taxon>Palaeoheterodonta</taxon>
        <taxon>Unionida</taxon>
        <taxon>Unionoidea</taxon>
        <taxon>Unionidae</taxon>
        <taxon>Unioninae</taxon>
        <taxon>Sinanodonta</taxon>
    </lineage>
</organism>
<dbReference type="Gene3D" id="3.30.420.40">
    <property type="match status" value="1"/>
</dbReference>
<reference evidence="1 2" key="1">
    <citation type="submission" date="2024-11" db="EMBL/GenBank/DDBJ databases">
        <title>Chromosome-level genome assembly of the freshwater bivalve Anodonta woodiana.</title>
        <authorList>
            <person name="Chen X."/>
        </authorList>
    </citation>
    <scope>NUCLEOTIDE SEQUENCE [LARGE SCALE GENOMIC DNA]</scope>
    <source>
        <strain evidence="1">MN2024</strain>
        <tissue evidence="1">Gills</tissue>
    </source>
</reference>
<sequence>MAMSMRPYPLVAAIDFGTTYSGYGFSFQDEYQKDPCKIYTNVWNVGSSSLVSPKAPTCALFDTHKKFHSFGYEAEDKYADLAADDEADGWYYFRRFKMTLYDKMILNRNFELESDDGKTLSAMLVFSSCLKYLVDHLFKTYQDRITGIERTEIRWVLTVPAIWNDAAKQFMREAAEKVVMH</sequence>
<dbReference type="PANTHER" id="PTHR14187">
    <property type="entry name" value="ALPHA KINASE/ELONGATION FACTOR 2 KINASE"/>
    <property type="match status" value="1"/>
</dbReference>
<evidence type="ECO:0008006" key="3">
    <source>
        <dbReference type="Google" id="ProtNLM"/>
    </source>
</evidence>
<dbReference type="Proteomes" id="UP001634394">
    <property type="component" value="Unassembled WGS sequence"/>
</dbReference>
<accession>A0ABD3X0K8</accession>
<dbReference type="EMBL" id="JBJQND010000004">
    <property type="protein sequence ID" value="KAL3878557.1"/>
    <property type="molecule type" value="Genomic_DNA"/>
</dbReference>
<dbReference type="InterPro" id="IPR043129">
    <property type="entry name" value="ATPase_NBD"/>
</dbReference>
<proteinExistence type="predicted"/>
<dbReference type="SUPFAM" id="SSF53067">
    <property type="entry name" value="Actin-like ATPase domain"/>
    <property type="match status" value="1"/>
</dbReference>
<name>A0ABD3X0K8_SINWO</name>
<evidence type="ECO:0000313" key="2">
    <source>
        <dbReference type="Proteomes" id="UP001634394"/>
    </source>
</evidence>
<protein>
    <recommendedName>
        <fullName evidence="3">Heat shock 70 kDa protein 12A</fullName>
    </recommendedName>
</protein>
<dbReference type="AlphaFoldDB" id="A0ABD3X0K8"/>